<reference evidence="1" key="1">
    <citation type="submission" date="2020-10" db="EMBL/GenBank/DDBJ databases">
        <title>Paenihalocynthiibacter styelae gen. nov., sp. nov., isolated from stalked sea squirt Styela clava.</title>
        <authorList>
            <person name="Kim Y.-O."/>
            <person name="Yoon J.-H."/>
        </authorList>
    </citation>
    <scope>NUCLEOTIDE SEQUENCE</scope>
    <source>
        <strain evidence="1">MYP1-1</strain>
    </source>
</reference>
<dbReference type="RefSeq" id="WP_107497873.1">
    <property type="nucleotide sequence ID" value="NZ_JADCKQ010000006.1"/>
</dbReference>
<dbReference type="EMBL" id="JADCKQ010000006">
    <property type="protein sequence ID" value="MBI1493863.1"/>
    <property type="molecule type" value="Genomic_DNA"/>
</dbReference>
<dbReference type="SUPFAM" id="SSF53448">
    <property type="entry name" value="Nucleotide-diphospho-sugar transferases"/>
    <property type="match status" value="1"/>
</dbReference>
<comment type="caution">
    <text evidence="1">The sequence shown here is derived from an EMBL/GenBank/DDBJ whole genome shotgun (WGS) entry which is preliminary data.</text>
</comment>
<dbReference type="AlphaFoldDB" id="A0A8J7IW62"/>
<name>A0A8J7IW62_9RHOB</name>
<evidence type="ECO:0000313" key="2">
    <source>
        <dbReference type="Proteomes" id="UP000640583"/>
    </source>
</evidence>
<dbReference type="Proteomes" id="UP000640583">
    <property type="component" value="Unassembled WGS sequence"/>
</dbReference>
<organism evidence="1 2">
    <name type="scientific">Halocynthiibacter styelae</name>
    <dbReference type="NCBI Taxonomy" id="2761955"/>
    <lineage>
        <taxon>Bacteria</taxon>
        <taxon>Pseudomonadati</taxon>
        <taxon>Pseudomonadota</taxon>
        <taxon>Alphaproteobacteria</taxon>
        <taxon>Rhodobacterales</taxon>
        <taxon>Paracoccaceae</taxon>
        <taxon>Halocynthiibacter</taxon>
    </lineage>
</organism>
<dbReference type="InterPro" id="IPR029044">
    <property type="entry name" value="Nucleotide-diphossugar_trans"/>
</dbReference>
<proteinExistence type="predicted"/>
<keyword evidence="2" id="KW-1185">Reference proteome</keyword>
<sequence>MEHRANPKTGSEEEALEKTVICMKWGPAYAPDYVNVLASAVKQHLKEPHRFVCITDDAEGISPDVETYPIPDMGLAQSAYKFGAWPKISLFKPDLYGLKGRALFIDLDSMICDDLAPMFDHPGSLLMIKEWRRPIDNLRVNRPVRGASGVLAFDFDELTHIYDELIARPDEWPNEIRNDQRFIWKIHQDVSFWPDEWVISFKRHLLRAPLVNRVLPPKSPPEGTKILAFHGRPRPAEIVPDSGQRWGDFWRSGKGAVPWFREYWMNNGGREDVEGIGPMRDWRGRPKD</sequence>
<gene>
    <name evidence="1" type="ORF">H1D41_09475</name>
</gene>
<protein>
    <recommendedName>
        <fullName evidence="3">Glycosyltransferase</fullName>
    </recommendedName>
</protein>
<evidence type="ECO:0008006" key="3">
    <source>
        <dbReference type="Google" id="ProtNLM"/>
    </source>
</evidence>
<dbReference type="Gene3D" id="3.90.550.10">
    <property type="entry name" value="Spore Coat Polysaccharide Biosynthesis Protein SpsA, Chain A"/>
    <property type="match status" value="1"/>
</dbReference>
<evidence type="ECO:0000313" key="1">
    <source>
        <dbReference type="EMBL" id="MBI1493863.1"/>
    </source>
</evidence>
<accession>A0A8J7IW62</accession>